<keyword evidence="6" id="KW-0808">Transferase</keyword>
<feature type="region of interest" description="Disordered" evidence="17">
    <location>
        <begin position="340"/>
        <end position="364"/>
    </location>
</feature>
<dbReference type="Pfam" id="PF13639">
    <property type="entry name" value="zf-RING_2"/>
    <property type="match status" value="1"/>
</dbReference>
<dbReference type="SMART" id="SM00184">
    <property type="entry name" value="RING"/>
    <property type="match status" value="1"/>
</dbReference>
<evidence type="ECO:0000256" key="1">
    <source>
        <dbReference type="ARBA" id="ARBA00000900"/>
    </source>
</evidence>
<evidence type="ECO:0000259" key="19">
    <source>
        <dbReference type="PROSITE" id="PS50089"/>
    </source>
</evidence>
<dbReference type="SUPFAM" id="SSF81321">
    <property type="entry name" value="Family A G protein-coupled receptor-like"/>
    <property type="match status" value="1"/>
</dbReference>
<evidence type="ECO:0000313" key="21">
    <source>
        <dbReference type="EMBL" id="MEQ2264186.1"/>
    </source>
</evidence>
<dbReference type="EC" id="2.3.2.27" evidence="5"/>
<evidence type="ECO:0000256" key="4">
    <source>
        <dbReference type="ARBA" id="ARBA00010089"/>
    </source>
</evidence>
<keyword evidence="9 15" id="KW-0863">Zinc-finger</keyword>
<evidence type="ECO:0000256" key="18">
    <source>
        <dbReference type="SAM" id="Phobius"/>
    </source>
</evidence>
<dbReference type="PROSITE" id="PS50262">
    <property type="entry name" value="G_PROTEIN_RECEP_F1_2"/>
    <property type="match status" value="1"/>
</dbReference>
<dbReference type="InterPro" id="IPR057992">
    <property type="entry name" value="TPR_SYVN1_N"/>
</dbReference>
<feature type="transmembrane region" description="Helical" evidence="18">
    <location>
        <begin position="748"/>
        <end position="773"/>
    </location>
</feature>
<feature type="compositionally biased region" description="Low complexity" evidence="17">
    <location>
        <begin position="442"/>
        <end position="460"/>
    </location>
</feature>
<keyword evidence="11" id="KW-0256">Endoplasmic reticulum</keyword>
<evidence type="ECO:0000256" key="8">
    <source>
        <dbReference type="ARBA" id="ARBA00022723"/>
    </source>
</evidence>
<reference evidence="21 22" key="1">
    <citation type="submission" date="2021-06" db="EMBL/GenBank/DDBJ databases">
        <authorList>
            <person name="Palmer J.M."/>
        </authorList>
    </citation>
    <scope>NUCLEOTIDE SEQUENCE [LARGE SCALE GENOMIC DNA]</scope>
    <source>
        <strain evidence="21 22">XR_2019</strain>
        <tissue evidence="21">Muscle</tissue>
    </source>
</reference>
<feature type="compositionally biased region" description="Low complexity" evidence="17">
    <location>
        <begin position="355"/>
        <end position="364"/>
    </location>
</feature>
<dbReference type="InterPro" id="IPR017452">
    <property type="entry name" value="GPCR_Rhodpsn_7TM"/>
</dbReference>
<feature type="transmembrane region" description="Helical" evidence="18">
    <location>
        <begin position="785"/>
        <end position="804"/>
    </location>
</feature>
<dbReference type="SUPFAM" id="SSF57850">
    <property type="entry name" value="RING/U-box"/>
    <property type="match status" value="1"/>
</dbReference>
<keyword evidence="16" id="KW-0297">G-protein coupled receptor</keyword>
<dbReference type="EMBL" id="JAHRIM010030030">
    <property type="protein sequence ID" value="MEQ2264186.1"/>
    <property type="molecule type" value="Genomic_DNA"/>
</dbReference>
<dbReference type="Gene3D" id="1.20.1070.10">
    <property type="entry name" value="Rhodopsin 7-helix transmembrane proteins"/>
    <property type="match status" value="1"/>
</dbReference>
<dbReference type="Pfam" id="PF25563">
    <property type="entry name" value="TPR_SYVN1_N"/>
    <property type="match status" value="1"/>
</dbReference>
<feature type="transmembrane region" description="Helical" evidence="18">
    <location>
        <begin position="210"/>
        <end position="230"/>
    </location>
</feature>
<dbReference type="Gene3D" id="3.30.40.10">
    <property type="entry name" value="Zinc/RING finger domain, C3HC4 (zinc finger)"/>
    <property type="match status" value="1"/>
</dbReference>
<dbReference type="PROSITE" id="PS50089">
    <property type="entry name" value="ZF_RING_2"/>
    <property type="match status" value="1"/>
</dbReference>
<dbReference type="CDD" id="cd16479">
    <property type="entry name" value="RING-H2_synoviolin"/>
    <property type="match status" value="1"/>
</dbReference>
<feature type="transmembrane region" description="Helical" evidence="18">
    <location>
        <begin position="904"/>
        <end position="922"/>
    </location>
</feature>
<dbReference type="PANTHER" id="PTHR22763:SF184">
    <property type="entry name" value="E3 UBIQUITIN-PROTEIN LIGASE SYNOVIOLIN"/>
    <property type="match status" value="1"/>
</dbReference>
<feature type="transmembrane region" description="Helical" evidence="18">
    <location>
        <begin position="704"/>
        <end position="728"/>
    </location>
</feature>
<evidence type="ECO:0000313" key="22">
    <source>
        <dbReference type="Proteomes" id="UP001444071"/>
    </source>
</evidence>
<keyword evidence="10" id="KW-0833">Ubl conjugation pathway</keyword>
<dbReference type="InterPro" id="IPR001841">
    <property type="entry name" value="Znf_RING"/>
</dbReference>
<evidence type="ECO:0000256" key="16">
    <source>
        <dbReference type="RuleBase" id="RU000688"/>
    </source>
</evidence>
<protein>
    <recommendedName>
        <fullName evidence="5">RING-type E3 ubiquitin transferase</fullName>
        <ecNumber evidence="5">2.3.2.27</ecNumber>
    </recommendedName>
</protein>
<evidence type="ECO:0000256" key="11">
    <source>
        <dbReference type="ARBA" id="ARBA00022824"/>
    </source>
</evidence>
<feature type="region of interest" description="Disordered" evidence="17">
    <location>
        <begin position="431"/>
        <end position="460"/>
    </location>
</feature>
<dbReference type="PANTHER" id="PTHR22763">
    <property type="entry name" value="RING ZINC FINGER PROTEIN"/>
    <property type="match status" value="1"/>
</dbReference>
<dbReference type="PROSITE" id="PS00237">
    <property type="entry name" value="G_PROTEIN_RECEP_F1_1"/>
    <property type="match status" value="1"/>
</dbReference>
<accession>A0ABV0W6B3</accession>
<evidence type="ECO:0000256" key="12">
    <source>
        <dbReference type="ARBA" id="ARBA00022833"/>
    </source>
</evidence>
<keyword evidence="12" id="KW-0862">Zinc</keyword>
<evidence type="ECO:0000256" key="14">
    <source>
        <dbReference type="ARBA" id="ARBA00023136"/>
    </source>
</evidence>
<feature type="domain" description="RING-type" evidence="19">
    <location>
        <begin position="291"/>
        <end position="330"/>
    </location>
</feature>
<feature type="transmembrane region" description="Helical" evidence="18">
    <location>
        <begin position="44"/>
        <end position="61"/>
    </location>
</feature>
<keyword evidence="8" id="KW-0479">Metal-binding</keyword>
<keyword evidence="22" id="KW-1185">Reference proteome</keyword>
<evidence type="ECO:0000256" key="13">
    <source>
        <dbReference type="ARBA" id="ARBA00022989"/>
    </source>
</evidence>
<dbReference type="InterPro" id="IPR000276">
    <property type="entry name" value="GPCR_Rhodpsn"/>
</dbReference>
<gene>
    <name evidence="21" type="ORF">XENORESO_010014</name>
</gene>
<dbReference type="Pfam" id="PF00001">
    <property type="entry name" value="7tm_1"/>
    <property type="match status" value="1"/>
</dbReference>
<evidence type="ECO:0000256" key="15">
    <source>
        <dbReference type="PROSITE-ProRule" id="PRU00175"/>
    </source>
</evidence>
<evidence type="ECO:0000256" key="9">
    <source>
        <dbReference type="ARBA" id="ARBA00022771"/>
    </source>
</evidence>
<feature type="transmembrane region" description="Helical" evidence="18">
    <location>
        <begin position="135"/>
        <end position="156"/>
    </location>
</feature>
<comment type="pathway">
    <text evidence="3">Protein modification; protein ubiquitination.</text>
</comment>
<comment type="caution">
    <text evidence="21">The sequence shown here is derived from an EMBL/GenBank/DDBJ whole genome shotgun (WGS) entry which is preliminary data.</text>
</comment>
<comment type="subcellular location">
    <subcellularLocation>
        <location evidence="2">Endoplasmic reticulum membrane</location>
        <topology evidence="2">Multi-pass membrane protein</topology>
    </subcellularLocation>
</comment>
<dbReference type="Proteomes" id="UP001444071">
    <property type="component" value="Unassembled WGS sequence"/>
</dbReference>
<comment type="similarity">
    <text evidence="4">Belongs to the HRD1 family.</text>
</comment>
<comment type="similarity">
    <text evidence="16">Belongs to the G-protein coupled receptor 1 family.</text>
</comment>
<evidence type="ECO:0000256" key="7">
    <source>
        <dbReference type="ARBA" id="ARBA00022692"/>
    </source>
</evidence>
<name>A0ABV0W6B3_9TELE</name>
<evidence type="ECO:0000256" key="6">
    <source>
        <dbReference type="ARBA" id="ARBA00022679"/>
    </source>
</evidence>
<feature type="region of interest" description="Disordered" evidence="17">
    <location>
        <begin position="517"/>
        <end position="626"/>
    </location>
</feature>
<keyword evidence="16" id="KW-0807">Transducer</keyword>
<organism evidence="21 22">
    <name type="scientific">Xenotaenia resolanae</name>
    <dbReference type="NCBI Taxonomy" id="208358"/>
    <lineage>
        <taxon>Eukaryota</taxon>
        <taxon>Metazoa</taxon>
        <taxon>Chordata</taxon>
        <taxon>Craniata</taxon>
        <taxon>Vertebrata</taxon>
        <taxon>Euteleostomi</taxon>
        <taxon>Actinopterygii</taxon>
        <taxon>Neopterygii</taxon>
        <taxon>Teleostei</taxon>
        <taxon>Neoteleostei</taxon>
        <taxon>Acanthomorphata</taxon>
        <taxon>Ovalentaria</taxon>
        <taxon>Atherinomorphae</taxon>
        <taxon>Cyprinodontiformes</taxon>
        <taxon>Goodeidae</taxon>
        <taxon>Xenotaenia</taxon>
    </lineage>
</organism>
<feature type="transmembrane region" description="Helical" evidence="18">
    <location>
        <begin position="103"/>
        <end position="120"/>
    </location>
</feature>
<feature type="domain" description="G-protein coupled receptors family 1 profile" evidence="20">
    <location>
        <begin position="682"/>
        <end position="968"/>
    </location>
</feature>
<dbReference type="PRINTS" id="PR01157">
    <property type="entry name" value="P2YPURNOCPTR"/>
</dbReference>
<dbReference type="PRINTS" id="PR00237">
    <property type="entry name" value="GPCRRHODOPSN"/>
</dbReference>
<comment type="catalytic activity">
    <reaction evidence="1">
        <text>S-ubiquitinyl-[E2 ubiquitin-conjugating enzyme]-L-cysteine + [acceptor protein]-L-lysine = [E2 ubiquitin-conjugating enzyme]-L-cysteine + N(6)-ubiquitinyl-[acceptor protein]-L-lysine.</text>
        <dbReference type="EC" id="2.3.2.27"/>
    </reaction>
</comment>
<dbReference type="InterPro" id="IPR058051">
    <property type="entry name" value="Znf_RING_synoviolin"/>
</dbReference>
<keyword evidence="7 16" id="KW-0812">Transmembrane</keyword>
<feature type="compositionally biased region" description="Low complexity" evidence="17">
    <location>
        <begin position="573"/>
        <end position="584"/>
    </location>
</feature>
<proteinExistence type="inferred from homology"/>
<keyword evidence="13 18" id="KW-1133">Transmembrane helix</keyword>
<sequence length="1030" mass="113244">MVRSALVTATSLALSGAVVAHAYLLKHQFYPTVVYLTKSSPSMAVLYIQAFVLVFLLGKFMRKVFFGQLRAAEMEHLIERSWYAVTETCLAFTVFRDDFSPRFVALFTLLLFLKCFHWLAEDRVDFMERSPNISWIFHFRVLSLLGLLAVMDFLFVNHACHSIITRGASVQLVFGFEYAILLTMVLTTFIKYVLHTVDLQSENPWDNKAVYMLYTELFTGFIKVLLYIAFMTIMIKVHTFPLFAIRPMYLAMRQFKKAVTDAIMSRRAIRNMNTLYPDATPEDLQASDNVCIICREEMVTGAKKLPCNHIFHSSCLRSWFQRQQTCPTCRMDVLRASSNNQTQAPAPAPAPAPAAPANAPAAPAPNGSHFKRLAVPLGLMSAGASVCYPAQAVSLLKVTGKKVHAAGRWSSAAVSSLLTTKEPVAREIAGSQLQVSSEPGPESTLTEEASANSSTSDTSAKSFAILETEVESAESVPVSDEPVVTVTTEEESSVAVTAISPKETGAGIMAIDPCLFSRSSADSDPVQTEPSRSSEEAVENEEVSDEKQASDDVSFDTTPAGPIESLELEPVQDESAAAISADEAGPSCEGDVPSAEEQSLPAVEEKPTSAAVTLPSPHQLPQQPAAENREGALNTLIWISPEVYVNMSPVSSAPLCTDWSPVPMTTVIPTIYSIICVLGTLGNALAVYVLACGNALTRTVANTFMLNLCVSDLLFLLSLPLWAVYYSWGYSWPFGRVACKICGVLHNLNLYASIFFITCMSIDRYLAIVHPLVSQRSRDYERARIVCILVWVLAFACSAPNLALRDIYHLKEFEVAACVILYPDDTWFLTLTWIKIILAFLLPLLGISSCYWAIGRHLLAYRGSARMQNLSPEGHCKLGQLPTPTVCPNSCTAGPMMARGVERILWTVAAVVMAFFLCWFPFHCVTFLDLMNKNGWLDSCWVTWTINNLTPLTLCLGFSNSAINPVLYCFVGNHFRGRLGGLCKDLCACLKARGEKHSQKRGSFSTRLSSFSRKLSDLKDLAIVDISGSP</sequence>
<feature type="transmembrane region" description="Helical" evidence="18">
    <location>
        <begin position="671"/>
        <end position="692"/>
    </location>
</feature>
<evidence type="ECO:0000259" key="20">
    <source>
        <dbReference type="PROSITE" id="PS50262"/>
    </source>
</evidence>
<evidence type="ECO:0000256" key="17">
    <source>
        <dbReference type="SAM" id="MobiDB-lite"/>
    </source>
</evidence>
<evidence type="ECO:0000256" key="2">
    <source>
        <dbReference type="ARBA" id="ARBA00004477"/>
    </source>
</evidence>
<dbReference type="InterPro" id="IPR013083">
    <property type="entry name" value="Znf_RING/FYVE/PHD"/>
</dbReference>
<evidence type="ECO:0000256" key="5">
    <source>
        <dbReference type="ARBA" id="ARBA00012483"/>
    </source>
</evidence>
<evidence type="ECO:0000256" key="3">
    <source>
        <dbReference type="ARBA" id="ARBA00004906"/>
    </source>
</evidence>
<keyword evidence="14 18" id="KW-0472">Membrane</keyword>
<feature type="transmembrane region" description="Helical" evidence="18">
    <location>
        <begin position="833"/>
        <end position="854"/>
    </location>
</feature>
<evidence type="ECO:0000256" key="10">
    <source>
        <dbReference type="ARBA" id="ARBA00022786"/>
    </source>
</evidence>
<keyword evidence="16" id="KW-0675">Receptor</keyword>
<feature type="compositionally biased region" description="Polar residues" evidence="17">
    <location>
        <begin position="517"/>
        <end position="530"/>
    </location>
</feature>
<dbReference type="InterPro" id="IPR050731">
    <property type="entry name" value="HRD1_E3_ubiq-ligases"/>
</dbReference>